<gene>
    <name evidence="2" type="ORF">O181_077710</name>
</gene>
<dbReference type="Proteomes" id="UP000765509">
    <property type="component" value="Unassembled WGS sequence"/>
</dbReference>
<name>A0A9Q3FIF2_9BASI</name>
<evidence type="ECO:0000313" key="2">
    <source>
        <dbReference type="EMBL" id="MBW0537995.1"/>
    </source>
</evidence>
<evidence type="ECO:0000256" key="1">
    <source>
        <dbReference type="SAM" id="MobiDB-lite"/>
    </source>
</evidence>
<keyword evidence="3" id="KW-1185">Reference proteome</keyword>
<evidence type="ECO:0000313" key="3">
    <source>
        <dbReference type="Proteomes" id="UP000765509"/>
    </source>
</evidence>
<feature type="region of interest" description="Disordered" evidence="1">
    <location>
        <begin position="1"/>
        <end position="28"/>
    </location>
</feature>
<reference evidence="2" key="1">
    <citation type="submission" date="2021-03" db="EMBL/GenBank/DDBJ databases">
        <title>Draft genome sequence of rust myrtle Austropuccinia psidii MF-1, a brazilian biotype.</title>
        <authorList>
            <person name="Quecine M.C."/>
            <person name="Pachon D.M.R."/>
            <person name="Bonatelli M.L."/>
            <person name="Correr F.H."/>
            <person name="Franceschini L.M."/>
            <person name="Leite T.F."/>
            <person name="Margarido G.R.A."/>
            <person name="Almeida C.A."/>
            <person name="Ferrarezi J.A."/>
            <person name="Labate C.A."/>
        </authorList>
    </citation>
    <scope>NUCLEOTIDE SEQUENCE</scope>
    <source>
        <strain evidence="2">MF-1</strain>
    </source>
</reference>
<feature type="non-terminal residue" evidence="2">
    <location>
        <position position="88"/>
    </location>
</feature>
<dbReference type="AlphaFoldDB" id="A0A9Q3FIF2"/>
<protein>
    <submittedName>
        <fullName evidence="2">Uncharacterized protein</fullName>
    </submittedName>
</protein>
<accession>A0A9Q3FIF2</accession>
<organism evidence="2 3">
    <name type="scientific">Austropuccinia psidii MF-1</name>
    <dbReference type="NCBI Taxonomy" id="1389203"/>
    <lineage>
        <taxon>Eukaryota</taxon>
        <taxon>Fungi</taxon>
        <taxon>Dikarya</taxon>
        <taxon>Basidiomycota</taxon>
        <taxon>Pucciniomycotina</taxon>
        <taxon>Pucciniomycetes</taxon>
        <taxon>Pucciniales</taxon>
        <taxon>Sphaerophragmiaceae</taxon>
        <taxon>Austropuccinia</taxon>
    </lineage>
</organism>
<dbReference type="EMBL" id="AVOT02042570">
    <property type="protein sequence ID" value="MBW0537995.1"/>
    <property type="molecule type" value="Genomic_DNA"/>
</dbReference>
<proteinExistence type="predicted"/>
<comment type="caution">
    <text evidence="2">The sequence shown here is derived from an EMBL/GenBank/DDBJ whole genome shotgun (WGS) entry which is preliminary data.</text>
</comment>
<sequence length="88" mass="9734">MCPRSAHSKPPPPKLPLLMNPLPDPPEKSYHIISPQISKEKPCFLNPGNSQTKATTLILKKINKLGKKISQGGLPTELTKLLNRLCKK</sequence>